<dbReference type="OrthoDB" id="27226at2759"/>
<dbReference type="SUPFAM" id="SSF56784">
    <property type="entry name" value="HAD-like"/>
    <property type="match status" value="1"/>
</dbReference>
<gene>
    <name evidence="1" type="ORF">SISNIDRAFT_485436</name>
</gene>
<dbReference type="PANTHER" id="PTHR10000:SF8">
    <property type="entry name" value="HAD SUPERFAMILY HYDROLASE-LIKE, TYPE 3"/>
    <property type="match status" value="1"/>
</dbReference>
<dbReference type="Proteomes" id="UP000076722">
    <property type="component" value="Unassembled WGS sequence"/>
</dbReference>
<dbReference type="NCBIfam" id="TIGR01484">
    <property type="entry name" value="HAD-SF-IIB"/>
    <property type="match status" value="1"/>
</dbReference>
<dbReference type="PANTHER" id="PTHR10000">
    <property type="entry name" value="PHOSPHOSERINE PHOSPHATASE"/>
    <property type="match status" value="1"/>
</dbReference>
<dbReference type="NCBIfam" id="TIGR00099">
    <property type="entry name" value="Cof-subfamily"/>
    <property type="match status" value="1"/>
</dbReference>
<evidence type="ECO:0000313" key="2">
    <source>
        <dbReference type="Proteomes" id="UP000076722"/>
    </source>
</evidence>
<dbReference type="GO" id="GO:0005829">
    <property type="term" value="C:cytosol"/>
    <property type="evidence" value="ECO:0007669"/>
    <property type="project" value="TreeGrafter"/>
</dbReference>
<dbReference type="InterPro" id="IPR006379">
    <property type="entry name" value="HAD-SF_hydro_IIB"/>
</dbReference>
<dbReference type="SFLD" id="SFLDS00003">
    <property type="entry name" value="Haloacid_Dehalogenase"/>
    <property type="match status" value="1"/>
</dbReference>
<dbReference type="Gene3D" id="3.30.1240.10">
    <property type="match status" value="1"/>
</dbReference>
<sequence>MAMISTLLPPLPHNVKLIITDVDGTLLDSAHKIHPRTSNALRALRQRHPDLPIVIASGKQYHSCRHIRDALDLPLHFPAAHCNGCLVYGGPEGLLVRENGLHPDAVEYIVEKTSRFGTFLFTHSSAILVSGGEGINKKDWCTIAGAYDVGIEDWTGDQDKVRDLLVKVRAGEITVAKITMCADEADLHRSASEMAEMENASSHPFKITRAIPFIFEAIPPHINKSTALLEICDELRIDPSHVLAFGDGDNDVDMFRVAGHSVAMSNAMPAARAAAKHVTVSNDEGGVGAFIEKIWTLT</sequence>
<dbReference type="GO" id="GO:0000287">
    <property type="term" value="F:magnesium ion binding"/>
    <property type="evidence" value="ECO:0007669"/>
    <property type="project" value="TreeGrafter"/>
</dbReference>
<dbReference type="PROSITE" id="PS01229">
    <property type="entry name" value="COF_2"/>
    <property type="match status" value="1"/>
</dbReference>
<proteinExistence type="predicted"/>
<reference evidence="1 2" key="1">
    <citation type="journal article" date="2016" name="Mol. Biol. Evol.">
        <title>Comparative Genomics of Early-Diverging Mushroom-Forming Fungi Provides Insights into the Origins of Lignocellulose Decay Capabilities.</title>
        <authorList>
            <person name="Nagy L.G."/>
            <person name="Riley R."/>
            <person name="Tritt A."/>
            <person name="Adam C."/>
            <person name="Daum C."/>
            <person name="Floudas D."/>
            <person name="Sun H."/>
            <person name="Yadav J.S."/>
            <person name="Pangilinan J."/>
            <person name="Larsson K.H."/>
            <person name="Matsuura K."/>
            <person name="Barry K."/>
            <person name="Labutti K."/>
            <person name="Kuo R."/>
            <person name="Ohm R.A."/>
            <person name="Bhattacharya S.S."/>
            <person name="Shirouzu T."/>
            <person name="Yoshinaga Y."/>
            <person name="Martin F.M."/>
            <person name="Grigoriev I.V."/>
            <person name="Hibbett D.S."/>
        </authorList>
    </citation>
    <scope>NUCLEOTIDE SEQUENCE [LARGE SCALE GENOMIC DNA]</scope>
    <source>
        <strain evidence="1 2">HHB9708</strain>
    </source>
</reference>
<dbReference type="AlphaFoldDB" id="A0A164V5H1"/>
<dbReference type="SFLD" id="SFLDG01140">
    <property type="entry name" value="C2.B:_Phosphomannomutase_and_P"/>
    <property type="match status" value="1"/>
</dbReference>
<dbReference type="EMBL" id="KV419406">
    <property type="protein sequence ID" value="KZS93832.1"/>
    <property type="molecule type" value="Genomic_DNA"/>
</dbReference>
<dbReference type="InterPro" id="IPR036412">
    <property type="entry name" value="HAD-like_sf"/>
</dbReference>
<name>A0A164V5H1_9AGAM</name>
<dbReference type="Pfam" id="PF08282">
    <property type="entry name" value="Hydrolase_3"/>
    <property type="match status" value="1"/>
</dbReference>
<protein>
    <submittedName>
        <fullName evidence="1">HAD-like protein</fullName>
    </submittedName>
</protein>
<dbReference type="InterPro" id="IPR000150">
    <property type="entry name" value="Cof"/>
</dbReference>
<accession>A0A164V5H1</accession>
<dbReference type="GO" id="GO:0016791">
    <property type="term" value="F:phosphatase activity"/>
    <property type="evidence" value="ECO:0007669"/>
    <property type="project" value="UniProtKB-ARBA"/>
</dbReference>
<organism evidence="1 2">
    <name type="scientific">Sistotremastrum niveocremeum HHB9708</name>
    <dbReference type="NCBI Taxonomy" id="1314777"/>
    <lineage>
        <taxon>Eukaryota</taxon>
        <taxon>Fungi</taxon>
        <taxon>Dikarya</taxon>
        <taxon>Basidiomycota</taxon>
        <taxon>Agaricomycotina</taxon>
        <taxon>Agaricomycetes</taxon>
        <taxon>Sistotremastrales</taxon>
        <taxon>Sistotremastraceae</taxon>
        <taxon>Sertulicium</taxon>
        <taxon>Sertulicium niveocremeum</taxon>
    </lineage>
</organism>
<keyword evidence="2" id="KW-1185">Reference proteome</keyword>
<dbReference type="STRING" id="1314777.A0A164V5H1"/>
<dbReference type="Gene3D" id="3.40.50.1000">
    <property type="entry name" value="HAD superfamily/HAD-like"/>
    <property type="match status" value="1"/>
</dbReference>
<dbReference type="InterPro" id="IPR023214">
    <property type="entry name" value="HAD_sf"/>
</dbReference>
<evidence type="ECO:0000313" key="1">
    <source>
        <dbReference type="EMBL" id="KZS93832.1"/>
    </source>
</evidence>